<dbReference type="InterPro" id="IPR019692">
    <property type="entry name" value="CFP-6_PH"/>
</dbReference>
<dbReference type="Proteomes" id="UP001596413">
    <property type="component" value="Unassembled WGS sequence"/>
</dbReference>
<comment type="caution">
    <text evidence="3">The sequence shown here is derived from an EMBL/GenBank/DDBJ whole genome shotgun (WGS) entry which is preliminary data.</text>
</comment>
<keyword evidence="4" id="KW-1185">Reference proteome</keyword>
<accession>A0ABW2GEY4</accession>
<keyword evidence="1" id="KW-0812">Transmembrane</keyword>
<evidence type="ECO:0000256" key="1">
    <source>
        <dbReference type="SAM" id="Phobius"/>
    </source>
</evidence>
<proteinExistence type="predicted"/>
<feature type="domain" description="Low molecular weight protein antigen 6 PH" evidence="2">
    <location>
        <begin position="79"/>
        <end position="144"/>
    </location>
</feature>
<dbReference type="RefSeq" id="WP_386411945.1">
    <property type="nucleotide sequence ID" value="NZ_JBHSZO010000004.1"/>
</dbReference>
<feature type="transmembrane region" description="Helical" evidence="1">
    <location>
        <begin position="200"/>
        <end position="221"/>
    </location>
</feature>
<sequence length="222" mass="23801">MSSSSPTPSSESAGPAENGPQYADRVYRSVSGIAGGVLLIAASLALGVDGLVRGSAYTRVVVGFGLLWWLPLLFAYTVRPAVFASADRLRVRNPLRTLTVPWRTVAALRPALTNELYVDDRKYQLWAIPVSLRGRKRAARRELRGAGRAARGGDPGTEPMLHVDEKDVRSMGDRSMAELQELLTAAADRPGAQGAMTVRWAWELIAPIAVGAVALLVTVLVG</sequence>
<keyword evidence="1" id="KW-1133">Transmembrane helix</keyword>
<evidence type="ECO:0000313" key="4">
    <source>
        <dbReference type="Proteomes" id="UP001596413"/>
    </source>
</evidence>
<gene>
    <name evidence="3" type="ORF">ACFQLX_03975</name>
</gene>
<protein>
    <submittedName>
        <fullName evidence="3">PH domain-containing protein</fullName>
    </submittedName>
</protein>
<organism evidence="3 4">
    <name type="scientific">Streptomyces polyrhachis</name>
    <dbReference type="NCBI Taxonomy" id="1282885"/>
    <lineage>
        <taxon>Bacteria</taxon>
        <taxon>Bacillati</taxon>
        <taxon>Actinomycetota</taxon>
        <taxon>Actinomycetes</taxon>
        <taxon>Kitasatosporales</taxon>
        <taxon>Streptomycetaceae</taxon>
        <taxon>Streptomyces</taxon>
    </lineage>
</organism>
<feature type="transmembrane region" description="Helical" evidence="1">
    <location>
        <begin position="60"/>
        <end position="78"/>
    </location>
</feature>
<feature type="transmembrane region" description="Helical" evidence="1">
    <location>
        <begin position="26"/>
        <end position="48"/>
    </location>
</feature>
<dbReference type="EMBL" id="JBHSZO010000004">
    <property type="protein sequence ID" value="MFC7217332.1"/>
    <property type="molecule type" value="Genomic_DNA"/>
</dbReference>
<keyword evidence="1" id="KW-0472">Membrane</keyword>
<dbReference type="Pfam" id="PF10756">
    <property type="entry name" value="bPH_6"/>
    <property type="match status" value="1"/>
</dbReference>
<evidence type="ECO:0000259" key="2">
    <source>
        <dbReference type="Pfam" id="PF10756"/>
    </source>
</evidence>
<reference evidence="4" key="1">
    <citation type="journal article" date="2019" name="Int. J. Syst. Evol. Microbiol.">
        <title>The Global Catalogue of Microorganisms (GCM) 10K type strain sequencing project: providing services to taxonomists for standard genome sequencing and annotation.</title>
        <authorList>
            <consortium name="The Broad Institute Genomics Platform"/>
            <consortium name="The Broad Institute Genome Sequencing Center for Infectious Disease"/>
            <person name="Wu L."/>
            <person name="Ma J."/>
        </authorList>
    </citation>
    <scope>NUCLEOTIDE SEQUENCE [LARGE SCALE GENOMIC DNA]</scope>
    <source>
        <strain evidence="4">CGMCC 1.13681</strain>
    </source>
</reference>
<evidence type="ECO:0000313" key="3">
    <source>
        <dbReference type="EMBL" id="MFC7217332.1"/>
    </source>
</evidence>
<name>A0ABW2GEY4_9ACTN</name>